<feature type="region of interest" description="Disordered" evidence="1">
    <location>
        <begin position="1"/>
        <end position="23"/>
    </location>
</feature>
<evidence type="ECO:0000313" key="3">
    <source>
        <dbReference type="Proteomes" id="UP000053675"/>
    </source>
</evidence>
<dbReference type="Gene3D" id="1.10.10.60">
    <property type="entry name" value="Homeodomain-like"/>
    <property type="match status" value="1"/>
</dbReference>
<dbReference type="RefSeq" id="WP_051913838.1">
    <property type="nucleotide sequence ID" value="NZ_JMQM01000001.1"/>
</dbReference>
<evidence type="ECO:0000313" key="2">
    <source>
        <dbReference type="EMBL" id="KFB10346.1"/>
    </source>
</evidence>
<gene>
    <name evidence="2" type="ORF">EL18_01377</name>
</gene>
<reference evidence="2 3" key="1">
    <citation type="submission" date="2014-05" db="EMBL/GenBank/DDBJ databases">
        <title>Draft Genome Sequence of Nitratireductor basaltis Strain UMTGB225, A Marine Bacterium Isolated from Green Barrel Tunicate.</title>
        <authorList>
            <person name="Gan H.Y."/>
        </authorList>
    </citation>
    <scope>NUCLEOTIDE SEQUENCE [LARGE SCALE GENOMIC DNA]</scope>
    <source>
        <strain evidence="2 3">UMTGB225</strain>
    </source>
</reference>
<name>A0A084UBL0_9HYPH</name>
<organism evidence="2 3">
    <name type="scientific">Nitratireductor basaltis</name>
    <dbReference type="NCBI Taxonomy" id="472175"/>
    <lineage>
        <taxon>Bacteria</taxon>
        <taxon>Pseudomonadati</taxon>
        <taxon>Pseudomonadota</taxon>
        <taxon>Alphaproteobacteria</taxon>
        <taxon>Hyphomicrobiales</taxon>
        <taxon>Phyllobacteriaceae</taxon>
        <taxon>Nitratireductor</taxon>
    </lineage>
</organism>
<feature type="compositionally biased region" description="Basic and acidic residues" evidence="1">
    <location>
        <begin position="95"/>
        <end position="113"/>
    </location>
</feature>
<dbReference type="OrthoDB" id="6039124at2"/>
<dbReference type="eggNOG" id="COG2771">
    <property type="taxonomic scope" value="Bacteria"/>
</dbReference>
<comment type="caution">
    <text evidence="2">The sequence shown here is derived from an EMBL/GenBank/DDBJ whole genome shotgun (WGS) entry which is preliminary data.</text>
</comment>
<feature type="compositionally biased region" description="Basic and acidic residues" evidence="1">
    <location>
        <begin position="8"/>
        <end position="23"/>
    </location>
</feature>
<accession>A0A084UBL0</accession>
<protein>
    <submittedName>
        <fullName evidence="2">Uncharacterized protein</fullName>
    </submittedName>
</protein>
<evidence type="ECO:0000256" key="1">
    <source>
        <dbReference type="SAM" id="MobiDB-lite"/>
    </source>
</evidence>
<dbReference type="PATRIC" id="fig|472175.3.peg.1391"/>
<keyword evidence="3" id="KW-1185">Reference proteome</keyword>
<dbReference type="STRING" id="472175.EL18_01377"/>
<sequence length="137" mass="15090">MSKRTGRGRPEFEPSDEQREKVRVLRASGMSQEEIAEALDISVPTLRKHFSFELKIGSAKVTADVLMARYRSAMGGNVSAQNKMLEQLGAATAEQKVKQRETKAPKLGKKEEQQIAAQNVGGKFAPPTPPKLVVDNR</sequence>
<dbReference type="AlphaFoldDB" id="A0A084UBL0"/>
<feature type="region of interest" description="Disordered" evidence="1">
    <location>
        <begin position="92"/>
        <end position="137"/>
    </location>
</feature>
<proteinExistence type="predicted"/>
<dbReference type="InterPro" id="IPR009057">
    <property type="entry name" value="Homeodomain-like_sf"/>
</dbReference>
<dbReference type="Proteomes" id="UP000053675">
    <property type="component" value="Unassembled WGS sequence"/>
</dbReference>
<dbReference type="SUPFAM" id="SSF46689">
    <property type="entry name" value="Homeodomain-like"/>
    <property type="match status" value="1"/>
</dbReference>
<dbReference type="EMBL" id="JMQM01000001">
    <property type="protein sequence ID" value="KFB10346.1"/>
    <property type="molecule type" value="Genomic_DNA"/>
</dbReference>